<organism evidence="7 8">
    <name type="scientific">Aspergillus oryzae</name>
    <name type="common">Yellow koji mold</name>
    <dbReference type="NCBI Taxonomy" id="5062"/>
    <lineage>
        <taxon>Eukaryota</taxon>
        <taxon>Fungi</taxon>
        <taxon>Dikarya</taxon>
        <taxon>Ascomycota</taxon>
        <taxon>Pezizomycotina</taxon>
        <taxon>Eurotiomycetes</taxon>
        <taxon>Eurotiomycetidae</taxon>
        <taxon>Eurotiales</taxon>
        <taxon>Aspergillaceae</taxon>
        <taxon>Aspergillus</taxon>
        <taxon>Aspergillus subgen. Circumdati</taxon>
    </lineage>
</organism>
<dbReference type="GO" id="GO:0008270">
    <property type="term" value="F:zinc ion binding"/>
    <property type="evidence" value="ECO:0007669"/>
    <property type="project" value="InterPro"/>
</dbReference>
<keyword evidence="6" id="KW-0539">Nucleus</keyword>
<evidence type="ECO:0000256" key="3">
    <source>
        <dbReference type="ARBA" id="ARBA00023015"/>
    </source>
</evidence>
<dbReference type="AlphaFoldDB" id="A0A1S9DP50"/>
<dbReference type="Pfam" id="PF11951">
    <property type="entry name" value="Fungal_trans_2"/>
    <property type="match status" value="1"/>
</dbReference>
<comment type="caution">
    <text evidence="7">The sequence shown here is derived from an EMBL/GenBank/DDBJ whole genome shotgun (WGS) entry which is preliminary data.</text>
</comment>
<dbReference type="InterPro" id="IPR001138">
    <property type="entry name" value="Zn2Cys6_DnaBD"/>
</dbReference>
<dbReference type="eggNOG" id="ENOG502SQ3E">
    <property type="taxonomic scope" value="Eukaryota"/>
</dbReference>
<proteinExistence type="predicted"/>
<name>A0A1S9DP50_ASPOZ</name>
<dbReference type="OrthoDB" id="2593732at2759"/>
<keyword evidence="4" id="KW-0238">DNA-binding</keyword>
<dbReference type="EMBL" id="MKZY01000003">
    <property type="protein sequence ID" value="OOO10847.1"/>
    <property type="molecule type" value="Genomic_DNA"/>
</dbReference>
<protein>
    <recommendedName>
        <fullName evidence="9">Zn(2)-C6 fungal-type domain-containing protein</fullName>
    </recommendedName>
</protein>
<dbReference type="Proteomes" id="UP000190312">
    <property type="component" value="Unassembled WGS sequence"/>
</dbReference>
<dbReference type="PANTHER" id="PTHR36206">
    <property type="entry name" value="ASPERCRYPTIN BIOSYNTHESIS CLUSTER-SPECIFIC TRANSCRIPTION REGULATOR ATNN-RELATED"/>
    <property type="match status" value="1"/>
</dbReference>
<dbReference type="PANTHER" id="PTHR36206:SF16">
    <property type="entry name" value="TRANSCRIPTION FACTOR DOMAIN-CONTAINING PROTEIN-RELATED"/>
    <property type="match status" value="1"/>
</dbReference>
<evidence type="ECO:0000256" key="1">
    <source>
        <dbReference type="ARBA" id="ARBA00022723"/>
    </source>
</evidence>
<evidence type="ECO:0000313" key="7">
    <source>
        <dbReference type="EMBL" id="OOO10847.1"/>
    </source>
</evidence>
<sequence>MSNMSVSLAPNGLQQLAHKTLDYHRARRVKCDETPGACKQCISTGRNCDGYDLPRLPVGMKRQRQDLAWSGPSMRILLDLPGTNPDERRCFNIFQTYTVPMMVSWFDSDVWQQIVLRMSQAEPAIYHAVVALSAIHEDSEKAGLPPGAMDIRNTYHRFALAQYSKAASMLCRRLVSNDPQVRAVALMCCIMFICFDLCRGNYKAAFTHLQNGVQILEGQITKANRRHTSPQSIDSGSPTESALTRVLLHLDVQSAHFGDSGPLLHLHPVVLGVGSRDNLSLNSLREVKQRLDPIMNNILRFRRSCEPYVRGEISGPFLFDIAEASAEQRRIQAHLDDHIRAFEDYVLRQAPYLVNSKDARSIDLMRLQNEALTNILETSLVTSEMVYDDYLPVYKKITRRAEKIITSFQSDYGTHRPCIVMDMGVIPSLLWVCLKCRDFPTRHRAVKLLERWPHREGAYDSHLLVQIVKDHMVLEQPIAGDGATANVPEYARIDSVMRVNTSGEE</sequence>
<evidence type="ECO:0008006" key="9">
    <source>
        <dbReference type="Google" id="ProtNLM"/>
    </source>
</evidence>
<keyword evidence="5" id="KW-0804">Transcription</keyword>
<dbReference type="VEuPathDB" id="FungiDB:AO090012000026"/>
<evidence type="ECO:0000256" key="4">
    <source>
        <dbReference type="ARBA" id="ARBA00023125"/>
    </source>
</evidence>
<reference evidence="7 8" key="1">
    <citation type="submission" date="2016-10" db="EMBL/GenBank/DDBJ databases">
        <title>Genome sequencing of Aspergillus oryzae BCC7051.</title>
        <authorList>
            <person name="Thammarongtham C."/>
            <person name="Vorapreeda T."/>
            <person name="Nookaew I."/>
            <person name="Srisuk T."/>
            <person name="Land M."/>
            <person name="Jeennor S."/>
            <person name="Laoteng K."/>
        </authorList>
    </citation>
    <scope>NUCLEOTIDE SEQUENCE [LARGE SCALE GENOMIC DNA]</scope>
    <source>
        <strain evidence="7 8">BCC7051</strain>
    </source>
</reference>
<dbReference type="GO" id="GO:0000981">
    <property type="term" value="F:DNA-binding transcription factor activity, RNA polymerase II-specific"/>
    <property type="evidence" value="ECO:0007669"/>
    <property type="project" value="InterPro"/>
</dbReference>
<dbReference type="InterPro" id="IPR021858">
    <property type="entry name" value="Fun_TF"/>
</dbReference>
<keyword evidence="1" id="KW-0479">Metal-binding</keyword>
<keyword evidence="3" id="KW-0805">Transcription regulation</keyword>
<evidence type="ECO:0000256" key="2">
    <source>
        <dbReference type="ARBA" id="ARBA00022833"/>
    </source>
</evidence>
<accession>A0A1S9DP50</accession>
<keyword evidence="2" id="KW-0862">Zinc</keyword>
<evidence type="ECO:0000256" key="6">
    <source>
        <dbReference type="ARBA" id="ARBA00023242"/>
    </source>
</evidence>
<evidence type="ECO:0000256" key="5">
    <source>
        <dbReference type="ARBA" id="ARBA00023163"/>
    </source>
</evidence>
<dbReference type="InterPro" id="IPR052360">
    <property type="entry name" value="Transcr_Regulatory_Proteins"/>
</dbReference>
<dbReference type="OMA" id="PHREGAY"/>
<dbReference type="CDD" id="cd00067">
    <property type="entry name" value="GAL4"/>
    <property type="match status" value="1"/>
</dbReference>
<gene>
    <name evidence="7" type="ORF">OAory_01073170</name>
</gene>
<dbReference type="GO" id="GO:0003677">
    <property type="term" value="F:DNA binding"/>
    <property type="evidence" value="ECO:0007669"/>
    <property type="project" value="UniProtKB-KW"/>
</dbReference>
<evidence type="ECO:0000313" key="8">
    <source>
        <dbReference type="Proteomes" id="UP000190312"/>
    </source>
</evidence>